<evidence type="ECO:0000313" key="3">
    <source>
        <dbReference type="EMBL" id="OQO92624.1"/>
    </source>
</evidence>
<sequence length="272" mass="28242">MSDDRAPAAFVAERFALEGRVAIVTGASKGIGLATALALASAGARVALVSRDADRLDAAVAEIKSACPHADVRRYVANAGDADQAEATVQAVADDFGRIDVLVNNAATNPYYGPVSGIDGPRAVKTLQVNLIGPLVWTRCVWQAGMRDHGGVVVNMASLGAYVVEPGAGFYAAGKAALVKLTSQLADELGPAVRVNAIAPGIVKTDMARVLWEDREDDLAARLPLRRLGLPQDIANAVLFLVGDASSWMTGQTLVVDGGMLAMPPAGLSERT</sequence>
<dbReference type="STRING" id="1962155.B1813_10680"/>
<dbReference type="GO" id="GO:0016491">
    <property type="term" value="F:oxidoreductase activity"/>
    <property type="evidence" value="ECO:0007669"/>
    <property type="project" value="UniProtKB-KW"/>
</dbReference>
<organism evidence="3 4">
    <name type="scientific">Saccharomonospora piscinae</name>
    <dbReference type="NCBI Taxonomy" id="687388"/>
    <lineage>
        <taxon>Bacteria</taxon>
        <taxon>Bacillati</taxon>
        <taxon>Actinomycetota</taxon>
        <taxon>Actinomycetes</taxon>
        <taxon>Pseudonocardiales</taxon>
        <taxon>Pseudonocardiaceae</taxon>
        <taxon>Saccharomonospora</taxon>
    </lineage>
</organism>
<dbReference type="PRINTS" id="PR00080">
    <property type="entry name" value="SDRFAMILY"/>
</dbReference>
<dbReference type="Proteomes" id="UP000192591">
    <property type="component" value="Unassembled WGS sequence"/>
</dbReference>
<accession>A0A1V9A6R7</accession>
<dbReference type="NCBIfam" id="NF005559">
    <property type="entry name" value="PRK07231.1"/>
    <property type="match status" value="1"/>
</dbReference>
<dbReference type="InterPro" id="IPR002347">
    <property type="entry name" value="SDR_fam"/>
</dbReference>
<dbReference type="InterPro" id="IPR036291">
    <property type="entry name" value="NAD(P)-bd_dom_sf"/>
</dbReference>
<reference evidence="3 4" key="1">
    <citation type="submission" date="2017-02" db="EMBL/GenBank/DDBJ databases">
        <title>Draft genome of Saccharomonospora sp. 154.</title>
        <authorList>
            <person name="Alonso-Carmona G.S."/>
            <person name="De La Haba R."/>
            <person name="Vera-Gargallo B."/>
            <person name="Sandoval-Trujillo A.H."/>
            <person name="Ramirez-Duran N."/>
            <person name="Ventosa A."/>
        </authorList>
    </citation>
    <scope>NUCLEOTIDE SEQUENCE [LARGE SCALE GENOMIC DNA]</scope>
    <source>
        <strain evidence="3 4">LRS4.154</strain>
    </source>
</reference>
<proteinExistence type="inferred from homology"/>
<name>A0A1V9A6R7_SACPI</name>
<keyword evidence="2" id="KW-0560">Oxidoreductase</keyword>
<gene>
    <name evidence="3" type="ORF">B1813_10680</name>
</gene>
<dbReference type="CDD" id="cd05233">
    <property type="entry name" value="SDR_c"/>
    <property type="match status" value="1"/>
</dbReference>
<evidence type="ECO:0000313" key="4">
    <source>
        <dbReference type="Proteomes" id="UP000192591"/>
    </source>
</evidence>
<dbReference type="Gene3D" id="3.40.50.720">
    <property type="entry name" value="NAD(P)-binding Rossmann-like Domain"/>
    <property type="match status" value="1"/>
</dbReference>
<evidence type="ECO:0000256" key="2">
    <source>
        <dbReference type="ARBA" id="ARBA00023002"/>
    </source>
</evidence>
<comment type="caution">
    <text evidence="3">The sequence shown here is derived from an EMBL/GenBank/DDBJ whole genome shotgun (WGS) entry which is preliminary data.</text>
</comment>
<evidence type="ECO:0000256" key="1">
    <source>
        <dbReference type="ARBA" id="ARBA00006484"/>
    </source>
</evidence>
<dbReference type="Pfam" id="PF13561">
    <property type="entry name" value="adh_short_C2"/>
    <property type="match status" value="1"/>
</dbReference>
<dbReference type="AlphaFoldDB" id="A0A1V9A6R7"/>
<dbReference type="PANTHER" id="PTHR43943:SF2">
    <property type="entry name" value="DEHYDROGENASE_REDUCTASE 4"/>
    <property type="match status" value="1"/>
</dbReference>
<keyword evidence="4" id="KW-1185">Reference proteome</keyword>
<dbReference type="FunFam" id="3.40.50.720:FF:000084">
    <property type="entry name" value="Short-chain dehydrogenase reductase"/>
    <property type="match status" value="1"/>
</dbReference>
<dbReference type="EMBL" id="MWIH01000005">
    <property type="protein sequence ID" value="OQO92624.1"/>
    <property type="molecule type" value="Genomic_DNA"/>
</dbReference>
<dbReference type="SUPFAM" id="SSF51735">
    <property type="entry name" value="NAD(P)-binding Rossmann-fold domains"/>
    <property type="match status" value="1"/>
</dbReference>
<comment type="similarity">
    <text evidence="1">Belongs to the short-chain dehydrogenases/reductases (SDR) family.</text>
</comment>
<dbReference type="PRINTS" id="PR00081">
    <property type="entry name" value="GDHRDH"/>
</dbReference>
<dbReference type="PANTHER" id="PTHR43943">
    <property type="entry name" value="DEHYDROGENASE/REDUCTASE (SDR FAMILY) MEMBER 4"/>
    <property type="match status" value="1"/>
</dbReference>
<protein>
    <submittedName>
        <fullName evidence="3">3-ketoacyl-ACP reductase</fullName>
    </submittedName>
</protein>